<proteinExistence type="predicted"/>
<feature type="non-terminal residue" evidence="1">
    <location>
        <position position="1"/>
    </location>
</feature>
<dbReference type="Proteomes" id="UP000257109">
    <property type="component" value="Unassembled WGS sequence"/>
</dbReference>
<gene>
    <name evidence="1" type="ORF">CR513_01642</name>
</gene>
<evidence type="ECO:0000313" key="1">
    <source>
        <dbReference type="EMBL" id="RDY13451.1"/>
    </source>
</evidence>
<dbReference type="AlphaFoldDB" id="A0A371IEG4"/>
<evidence type="ECO:0000313" key="2">
    <source>
        <dbReference type="Proteomes" id="UP000257109"/>
    </source>
</evidence>
<dbReference type="EMBL" id="QJKJ01000276">
    <property type="protein sequence ID" value="RDY13451.1"/>
    <property type="molecule type" value="Genomic_DNA"/>
</dbReference>
<keyword evidence="2" id="KW-1185">Reference proteome</keyword>
<accession>A0A371IEG4</accession>
<comment type="caution">
    <text evidence="1">The sequence shown here is derived from an EMBL/GenBank/DDBJ whole genome shotgun (WGS) entry which is preliminary data.</text>
</comment>
<reference evidence="1" key="1">
    <citation type="submission" date="2018-05" db="EMBL/GenBank/DDBJ databases">
        <title>Draft genome of Mucuna pruriens seed.</title>
        <authorList>
            <person name="Nnadi N.E."/>
            <person name="Vos R."/>
            <person name="Hasami M.H."/>
            <person name="Devisetty U.K."/>
            <person name="Aguiy J.C."/>
        </authorList>
    </citation>
    <scope>NUCLEOTIDE SEQUENCE [LARGE SCALE GENOMIC DNA]</scope>
    <source>
        <strain evidence="1">JCA_2017</strain>
    </source>
</reference>
<name>A0A371IEG4_MUCPR</name>
<sequence length="72" mass="8393">MEMQTQQGRSNTSFTDNCSVNDFPYDWQCLGTNFVIEMRSELCIGRDHKCGQSGQNKHKQRLDIRSHRLVLC</sequence>
<protein>
    <submittedName>
        <fullName evidence="1">Uncharacterized protein</fullName>
    </submittedName>
</protein>
<organism evidence="1 2">
    <name type="scientific">Mucuna pruriens</name>
    <name type="common">Velvet bean</name>
    <name type="synonym">Dolichos pruriens</name>
    <dbReference type="NCBI Taxonomy" id="157652"/>
    <lineage>
        <taxon>Eukaryota</taxon>
        <taxon>Viridiplantae</taxon>
        <taxon>Streptophyta</taxon>
        <taxon>Embryophyta</taxon>
        <taxon>Tracheophyta</taxon>
        <taxon>Spermatophyta</taxon>
        <taxon>Magnoliopsida</taxon>
        <taxon>eudicotyledons</taxon>
        <taxon>Gunneridae</taxon>
        <taxon>Pentapetalae</taxon>
        <taxon>rosids</taxon>
        <taxon>fabids</taxon>
        <taxon>Fabales</taxon>
        <taxon>Fabaceae</taxon>
        <taxon>Papilionoideae</taxon>
        <taxon>50 kb inversion clade</taxon>
        <taxon>NPAAA clade</taxon>
        <taxon>indigoferoid/millettioid clade</taxon>
        <taxon>Phaseoleae</taxon>
        <taxon>Mucuna</taxon>
    </lineage>
</organism>